<dbReference type="GO" id="GO:0016747">
    <property type="term" value="F:acyltransferase activity, transferring groups other than amino-acyl groups"/>
    <property type="evidence" value="ECO:0007669"/>
    <property type="project" value="InterPro"/>
</dbReference>
<dbReference type="EMBL" id="ML995623">
    <property type="protein sequence ID" value="KAF2135232.1"/>
    <property type="molecule type" value="Genomic_DNA"/>
</dbReference>
<proteinExistence type="predicted"/>
<accession>A0A6A6AT97</accession>
<dbReference type="InterPro" id="IPR016181">
    <property type="entry name" value="Acyl_CoA_acyltransferase"/>
</dbReference>
<feature type="region of interest" description="Disordered" evidence="1">
    <location>
        <begin position="84"/>
        <end position="103"/>
    </location>
</feature>
<evidence type="ECO:0000259" key="2">
    <source>
        <dbReference type="PROSITE" id="PS51186"/>
    </source>
</evidence>
<dbReference type="CDD" id="cd04301">
    <property type="entry name" value="NAT_SF"/>
    <property type="match status" value="1"/>
</dbReference>
<dbReference type="SUPFAM" id="SSF55729">
    <property type="entry name" value="Acyl-CoA N-acyltransferases (Nat)"/>
    <property type="match status" value="1"/>
</dbReference>
<name>A0A6A6AT97_9PEZI</name>
<feature type="domain" description="N-acetyltransferase" evidence="2">
    <location>
        <begin position="64"/>
        <end position="220"/>
    </location>
</feature>
<dbReference type="PANTHER" id="PTHR42791">
    <property type="entry name" value="GNAT FAMILY ACETYLTRANSFERASE"/>
    <property type="match status" value="1"/>
</dbReference>
<sequence length="221" mass="23972">MVAAPCSISSMERPDFPTIADFLHSSKLQLTINRLLYKDWPNDAAQKSQCTQTIEGAFADPHVENLKAVDETSGDIVGYLGLTRKRPTKPSATPGDGSDNAATAPQMEVPEFFNPEVFKAVIGAVGELSKETAGVDHFEVTYIYVKPSARGKGIGSRLMAEAFERAKTAGVLLTVSTEPAAYAFFAKLGFKETNHAEFDLSKWAPPYSGFGAFRLANMAWN</sequence>
<gene>
    <name evidence="3" type="ORF">K452DRAFT_293378</name>
</gene>
<dbReference type="RefSeq" id="XP_033390951.1">
    <property type="nucleotide sequence ID" value="XM_033541554.1"/>
</dbReference>
<evidence type="ECO:0000313" key="3">
    <source>
        <dbReference type="EMBL" id="KAF2135232.1"/>
    </source>
</evidence>
<dbReference type="InterPro" id="IPR052523">
    <property type="entry name" value="Trichothecene_AcTrans"/>
</dbReference>
<evidence type="ECO:0000313" key="4">
    <source>
        <dbReference type="Proteomes" id="UP000799438"/>
    </source>
</evidence>
<organism evidence="3 4">
    <name type="scientific">Aplosporella prunicola CBS 121167</name>
    <dbReference type="NCBI Taxonomy" id="1176127"/>
    <lineage>
        <taxon>Eukaryota</taxon>
        <taxon>Fungi</taxon>
        <taxon>Dikarya</taxon>
        <taxon>Ascomycota</taxon>
        <taxon>Pezizomycotina</taxon>
        <taxon>Dothideomycetes</taxon>
        <taxon>Dothideomycetes incertae sedis</taxon>
        <taxon>Botryosphaeriales</taxon>
        <taxon>Aplosporellaceae</taxon>
        <taxon>Aplosporella</taxon>
    </lineage>
</organism>
<dbReference type="GeneID" id="54299050"/>
<dbReference type="Proteomes" id="UP000799438">
    <property type="component" value="Unassembled WGS sequence"/>
</dbReference>
<dbReference type="PANTHER" id="PTHR42791:SF4">
    <property type="entry name" value="ACETYLTRANSFERASE, GNAT FAMILY FAMILY (AFU_ORTHOLOGUE AFUA_4G09540)-RELATED"/>
    <property type="match status" value="1"/>
</dbReference>
<dbReference type="OrthoDB" id="410198at2759"/>
<evidence type="ECO:0000256" key="1">
    <source>
        <dbReference type="SAM" id="MobiDB-lite"/>
    </source>
</evidence>
<dbReference type="PROSITE" id="PS51186">
    <property type="entry name" value="GNAT"/>
    <property type="match status" value="1"/>
</dbReference>
<dbReference type="AlphaFoldDB" id="A0A6A6AT97"/>
<keyword evidence="4" id="KW-1185">Reference proteome</keyword>
<protein>
    <recommendedName>
        <fullName evidence="2">N-acetyltransferase domain-containing protein</fullName>
    </recommendedName>
</protein>
<dbReference type="Gene3D" id="3.40.630.30">
    <property type="match status" value="1"/>
</dbReference>
<reference evidence="3" key="1">
    <citation type="journal article" date="2020" name="Stud. Mycol.">
        <title>101 Dothideomycetes genomes: a test case for predicting lifestyles and emergence of pathogens.</title>
        <authorList>
            <person name="Haridas S."/>
            <person name="Albert R."/>
            <person name="Binder M."/>
            <person name="Bloem J."/>
            <person name="Labutti K."/>
            <person name="Salamov A."/>
            <person name="Andreopoulos B."/>
            <person name="Baker S."/>
            <person name="Barry K."/>
            <person name="Bills G."/>
            <person name="Bluhm B."/>
            <person name="Cannon C."/>
            <person name="Castanera R."/>
            <person name="Culley D."/>
            <person name="Daum C."/>
            <person name="Ezra D."/>
            <person name="Gonzalez J."/>
            <person name="Henrissat B."/>
            <person name="Kuo A."/>
            <person name="Liang C."/>
            <person name="Lipzen A."/>
            <person name="Lutzoni F."/>
            <person name="Magnuson J."/>
            <person name="Mondo S."/>
            <person name="Nolan M."/>
            <person name="Ohm R."/>
            <person name="Pangilinan J."/>
            <person name="Park H.-J."/>
            <person name="Ramirez L."/>
            <person name="Alfaro M."/>
            <person name="Sun H."/>
            <person name="Tritt A."/>
            <person name="Yoshinaga Y."/>
            <person name="Zwiers L.-H."/>
            <person name="Turgeon B."/>
            <person name="Goodwin S."/>
            <person name="Spatafora J."/>
            <person name="Crous P."/>
            <person name="Grigoriev I."/>
        </authorList>
    </citation>
    <scope>NUCLEOTIDE SEQUENCE</scope>
    <source>
        <strain evidence="3">CBS 121167</strain>
    </source>
</reference>
<dbReference type="Pfam" id="PF13508">
    <property type="entry name" value="Acetyltransf_7"/>
    <property type="match status" value="1"/>
</dbReference>
<dbReference type="InterPro" id="IPR000182">
    <property type="entry name" value="GNAT_dom"/>
</dbReference>